<comment type="similarity">
    <text evidence="1 2">Belongs to the terpene synthase family.</text>
</comment>
<comment type="caution">
    <text evidence="3">The sequence shown here is derived from an EMBL/GenBank/DDBJ whole genome shotgun (WGS) entry which is preliminary data.</text>
</comment>
<organism evidence="3 4">
    <name type="scientific">Ceratodon purpureus</name>
    <name type="common">Fire moss</name>
    <name type="synonym">Dicranum purpureum</name>
    <dbReference type="NCBI Taxonomy" id="3225"/>
    <lineage>
        <taxon>Eukaryota</taxon>
        <taxon>Viridiplantae</taxon>
        <taxon>Streptophyta</taxon>
        <taxon>Embryophyta</taxon>
        <taxon>Bryophyta</taxon>
        <taxon>Bryophytina</taxon>
        <taxon>Bryopsida</taxon>
        <taxon>Dicranidae</taxon>
        <taxon>Pseudoditrichales</taxon>
        <taxon>Ditrichaceae</taxon>
        <taxon>Ceratodon</taxon>
    </lineage>
</organism>
<gene>
    <name evidence="3" type="ORF">KC19_12G026700</name>
</gene>
<dbReference type="GO" id="GO:0046872">
    <property type="term" value="F:metal ion binding"/>
    <property type="evidence" value="ECO:0007669"/>
    <property type="project" value="UniProtKB-KW"/>
</dbReference>
<evidence type="ECO:0000256" key="2">
    <source>
        <dbReference type="RuleBase" id="RU366034"/>
    </source>
</evidence>
<protein>
    <recommendedName>
        <fullName evidence="2">Terpene synthase</fullName>
        <ecNumber evidence="2">4.2.3.-</ecNumber>
    </recommendedName>
</protein>
<reference evidence="3" key="1">
    <citation type="submission" date="2020-06" db="EMBL/GenBank/DDBJ databases">
        <title>WGS assembly of Ceratodon purpureus strain R40.</title>
        <authorList>
            <person name="Carey S.B."/>
            <person name="Jenkins J."/>
            <person name="Shu S."/>
            <person name="Lovell J.T."/>
            <person name="Sreedasyam A."/>
            <person name="Maumus F."/>
            <person name="Tiley G.P."/>
            <person name="Fernandez-Pozo N."/>
            <person name="Barry K."/>
            <person name="Chen C."/>
            <person name="Wang M."/>
            <person name="Lipzen A."/>
            <person name="Daum C."/>
            <person name="Saski C.A."/>
            <person name="Payton A.C."/>
            <person name="Mcbreen J.C."/>
            <person name="Conrad R.E."/>
            <person name="Kollar L.M."/>
            <person name="Olsson S."/>
            <person name="Huttunen S."/>
            <person name="Landis J.B."/>
            <person name="Wickett N.J."/>
            <person name="Johnson M.G."/>
            <person name="Rensing S.A."/>
            <person name="Grimwood J."/>
            <person name="Schmutz J."/>
            <person name="Mcdaniel S.F."/>
        </authorList>
    </citation>
    <scope>NUCLEOTIDE SEQUENCE</scope>
    <source>
        <strain evidence="3">R40</strain>
    </source>
</reference>
<evidence type="ECO:0000313" key="3">
    <source>
        <dbReference type="EMBL" id="KAG0553629.1"/>
    </source>
</evidence>
<dbReference type="Gene3D" id="1.10.600.10">
    <property type="entry name" value="Farnesyl Diphosphate Synthase"/>
    <property type="match status" value="1"/>
</dbReference>
<keyword evidence="2" id="KW-0460">Magnesium</keyword>
<dbReference type="InterPro" id="IPR008949">
    <property type="entry name" value="Isoprenoid_synthase_dom_sf"/>
</dbReference>
<dbReference type="SUPFAM" id="SSF48576">
    <property type="entry name" value="Terpenoid synthases"/>
    <property type="match status" value="1"/>
</dbReference>
<name>A0A8T0G6B5_CERPU</name>
<dbReference type="Pfam" id="PF19086">
    <property type="entry name" value="Terpene_syn_C_2"/>
    <property type="match status" value="1"/>
</dbReference>
<dbReference type="GO" id="GO:0008299">
    <property type="term" value="P:isoprenoid biosynthetic process"/>
    <property type="evidence" value="ECO:0007669"/>
    <property type="project" value="UniProtKB-ARBA"/>
</dbReference>
<comment type="cofactor">
    <cofactor evidence="2">
        <name>Mg(2+)</name>
        <dbReference type="ChEBI" id="CHEBI:18420"/>
    </cofactor>
</comment>
<dbReference type="EMBL" id="CM026433">
    <property type="protein sequence ID" value="KAG0553629.1"/>
    <property type="molecule type" value="Genomic_DNA"/>
</dbReference>
<keyword evidence="4" id="KW-1185">Reference proteome</keyword>
<dbReference type="PANTHER" id="PTHR35201:SF4">
    <property type="entry name" value="BETA-PINACENE SYNTHASE-RELATED"/>
    <property type="match status" value="1"/>
</dbReference>
<dbReference type="GO" id="GO:0010333">
    <property type="term" value="F:terpene synthase activity"/>
    <property type="evidence" value="ECO:0007669"/>
    <property type="project" value="InterPro"/>
</dbReference>
<keyword evidence="2" id="KW-0456">Lyase</keyword>
<dbReference type="Proteomes" id="UP000822688">
    <property type="component" value="Chromosome 12"/>
</dbReference>
<accession>A0A8T0G6B5</accession>
<evidence type="ECO:0000313" key="4">
    <source>
        <dbReference type="Proteomes" id="UP000822688"/>
    </source>
</evidence>
<dbReference type="PANTHER" id="PTHR35201">
    <property type="entry name" value="TERPENE SYNTHASE"/>
    <property type="match status" value="1"/>
</dbReference>
<dbReference type="InterPro" id="IPR034686">
    <property type="entry name" value="Terpene_cyclase-like_2"/>
</dbReference>
<evidence type="ECO:0000256" key="1">
    <source>
        <dbReference type="ARBA" id="ARBA00006333"/>
    </source>
</evidence>
<sequence length="407" mass="45499">MSSVNVEIMDPVTATGRYLLHPKMHLPESELPPLLPSMAIEGLPPMRQSMYLPEAEKLVMTYVERWQIVSLDSFFLLGLSLTGFIHSGVISVDRLVAMAILYGILFVLDDLFIDSPNDILLGQYGIAPSIRNSPDQIKEYLDKVLNEIFGQKSKPLPSSANPVEMIFWEVGHDIQRLSNAEWFNTFVEGINEWFQASISSHADIVSGHNLCVQDLKSYSRMRAGNFGGTFIQLLQEFASECYLTEEMRSLPFMLEAKSAATMHMAFVNDIYSYHKESMQEENPRNLITVLMESEEKTFVQAVHAAIGLANLHARTILDLELKTSNSAVQRHLQGLKELIAGQLYYSTVQKRYRHPDSFFPELRDVIASPPVASHSTNGESPGQALLTYNALAGVPLPIGQTVRVPGP</sequence>
<dbReference type="AlphaFoldDB" id="A0A8T0G6B5"/>
<proteinExistence type="inferred from homology"/>
<keyword evidence="2" id="KW-0479">Metal-binding</keyword>
<dbReference type="EC" id="4.2.3.-" evidence="2"/>